<evidence type="ECO:0000256" key="1">
    <source>
        <dbReference type="ARBA" id="ARBA00004236"/>
    </source>
</evidence>
<dbReference type="InterPro" id="IPR007110">
    <property type="entry name" value="Ig-like_dom"/>
</dbReference>
<dbReference type="Pfam" id="PF07686">
    <property type="entry name" value="V-set"/>
    <property type="match status" value="2"/>
</dbReference>
<feature type="domain" description="Ig-like" evidence="10">
    <location>
        <begin position="26"/>
        <end position="122"/>
    </location>
</feature>
<evidence type="ECO:0000256" key="3">
    <source>
        <dbReference type="ARBA" id="ARBA00022729"/>
    </source>
</evidence>
<keyword evidence="8" id="KW-0812">Transmembrane</keyword>
<evidence type="ECO:0000256" key="5">
    <source>
        <dbReference type="ARBA" id="ARBA00023136"/>
    </source>
</evidence>
<keyword evidence="7" id="KW-0325">Glycoprotein</keyword>
<feature type="transmembrane region" description="Helical" evidence="8">
    <location>
        <begin position="251"/>
        <end position="272"/>
    </location>
</feature>
<keyword evidence="8" id="KW-1133">Transmembrane helix</keyword>
<dbReference type="InterPro" id="IPR036179">
    <property type="entry name" value="Ig-like_dom_sf"/>
</dbReference>
<dbReference type="EMBL" id="AF094698">
    <property type="protein sequence ID" value="AAF28782.1"/>
    <property type="molecule type" value="Genomic_DNA"/>
</dbReference>
<evidence type="ECO:0000256" key="8">
    <source>
        <dbReference type="SAM" id="Phobius"/>
    </source>
</evidence>
<keyword evidence="2" id="KW-1003">Cell membrane</keyword>
<comment type="subcellular location">
    <subcellularLocation>
        <location evidence="1">Cell membrane</location>
    </subcellularLocation>
</comment>
<evidence type="ECO:0000256" key="7">
    <source>
        <dbReference type="ARBA" id="ARBA00023180"/>
    </source>
</evidence>
<sequence length="341" mass="38578">MTSATLFFFLICLEKLAQAATMGFSPSMNGNISFMSVKRGQNLTLLCMDRDEVSNKIFVFKQTLGEKPKLICSYYIQSNIWSFFNEFKNNSRFQLRTTINEAMFTITDLDFSDSATYYCTVQYLYLFDFTMAYNVVVEGSGLTSHQSPSESIQSGGSVTLNCTVQAGNCDGDHTVYWFRNSGQSQLGLMYNHGDRKEQCERKTNTCFYSLILKNQSISHSGSYYCAVAACGRILFGNGTNLNLRDEKKQPALMYFLSAALTFTIIIVIFLSISLSMSKKRNSHHSLDTQSRFTNSSMANTQDDQEEVNVHYAALNVNRQGRSRTQRKCQSQNECVYAGVRQ</sequence>
<evidence type="ECO:0000256" key="4">
    <source>
        <dbReference type="ARBA" id="ARBA00022859"/>
    </source>
</evidence>
<evidence type="ECO:0000256" key="6">
    <source>
        <dbReference type="ARBA" id="ARBA00023157"/>
    </source>
</evidence>
<name>Q9IB06_9TELE</name>
<dbReference type="InterPro" id="IPR013783">
    <property type="entry name" value="Ig-like_fold"/>
</dbReference>
<dbReference type="SUPFAM" id="SSF48726">
    <property type="entry name" value="Immunoglobulin"/>
    <property type="match status" value="2"/>
</dbReference>
<accession>Q9IB06</accession>
<dbReference type="GO" id="GO:0005886">
    <property type="term" value="C:plasma membrane"/>
    <property type="evidence" value="ECO:0007669"/>
    <property type="project" value="UniProtKB-SubCell"/>
</dbReference>
<feature type="domain" description="Ig-like" evidence="10">
    <location>
        <begin position="140"/>
        <end position="227"/>
    </location>
</feature>
<keyword evidence="5 8" id="KW-0472">Membrane</keyword>
<dbReference type="InterPro" id="IPR052051">
    <property type="entry name" value="TCR_complex_component"/>
</dbReference>
<keyword evidence="11" id="KW-0675">Receptor</keyword>
<dbReference type="SMART" id="SM00409">
    <property type="entry name" value="IG"/>
    <property type="match status" value="2"/>
</dbReference>
<keyword evidence="3 9" id="KW-0732">Signal</keyword>
<dbReference type="GO" id="GO:0009617">
    <property type="term" value="P:response to bacterium"/>
    <property type="evidence" value="ECO:0007669"/>
    <property type="project" value="TreeGrafter"/>
</dbReference>
<organism evidence="11">
    <name type="scientific">Sphoeroides nephelus</name>
    <name type="common">southern puffer</name>
    <dbReference type="NCBI Taxonomy" id="39110"/>
    <lineage>
        <taxon>Eukaryota</taxon>
        <taxon>Metazoa</taxon>
        <taxon>Chordata</taxon>
        <taxon>Craniata</taxon>
        <taxon>Vertebrata</taxon>
        <taxon>Euteleostomi</taxon>
        <taxon>Actinopterygii</taxon>
        <taxon>Neopterygii</taxon>
        <taxon>Teleostei</taxon>
        <taxon>Neoteleostei</taxon>
        <taxon>Acanthomorphata</taxon>
        <taxon>Eupercaria</taxon>
        <taxon>Tetraodontiformes</taxon>
        <taxon>Tetradontoidea</taxon>
        <taxon>Tetraodontidae</taxon>
        <taxon>Sphoeroides</taxon>
    </lineage>
</organism>
<proteinExistence type="predicted"/>
<dbReference type="PROSITE" id="PS50835">
    <property type="entry name" value="IG_LIKE"/>
    <property type="match status" value="2"/>
</dbReference>
<feature type="chain" id="PRO_5004327247" evidence="9">
    <location>
        <begin position="20"/>
        <end position="341"/>
    </location>
</feature>
<reference evidence="11" key="1">
    <citation type="journal article" date="1999" name="Proc. Natl. Acad. Sci. U.S.A.">
        <title>A novel multigene family encodes diversified variable regions.</title>
        <authorList>
            <person name="Strong S.J."/>
            <person name="Mueller M.G."/>
            <person name="Litman R.T."/>
            <person name="Hawke N.A."/>
            <person name="Haire R.N."/>
            <person name="Miracle A.L."/>
            <person name="Rast J.P."/>
            <person name="Amemiya C.T."/>
            <person name="Litman G.W."/>
        </authorList>
    </citation>
    <scope>NUCLEOTIDE SEQUENCE</scope>
</reference>
<protein>
    <submittedName>
        <fullName evidence="11">Immune-type receptor 4</fullName>
    </submittedName>
</protein>
<evidence type="ECO:0000313" key="11">
    <source>
        <dbReference type="EMBL" id="AAF28782.1"/>
    </source>
</evidence>
<evidence type="ECO:0000259" key="10">
    <source>
        <dbReference type="PROSITE" id="PS50835"/>
    </source>
</evidence>
<dbReference type="InterPro" id="IPR013106">
    <property type="entry name" value="Ig_V-set"/>
</dbReference>
<feature type="signal peptide" evidence="9">
    <location>
        <begin position="1"/>
        <end position="19"/>
    </location>
</feature>
<dbReference type="GO" id="GO:0002376">
    <property type="term" value="P:immune system process"/>
    <property type="evidence" value="ECO:0007669"/>
    <property type="project" value="UniProtKB-KW"/>
</dbReference>
<keyword evidence="4" id="KW-0391">Immunity</keyword>
<dbReference type="AlphaFoldDB" id="Q9IB06"/>
<dbReference type="PANTHER" id="PTHR19433:SF133">
    <property type="entry name" value="IMMUNE-TYPE RECEPTOR 5 PRECURSOR-RELATED"/>
    <property type="match status" value="1"/>
</dbReference>
<evidence type="ECO:0000256" key="9">
    <source>
        <dbReference type="SAM" id="SignalP"/>
    </source>
</evidence>
<keyword evidence="6" id="KW-1015">Disulfide bond</keyword>
<dbReference type="Gene3D" id="2.60.40.10">
    <property type="entry name" value="Immunoglobulins"/>
    <property type="match status" value="2"/>
</dbReference>
<evidence type="ECO:0000256" key="2">
    <source>
        <dbReference type="ARBA" id="ARBA00022475"/>
    </source>
</evidence>
<dbReference type="PANTHER" id="PTHR19433">
    <property type="entry name" value="T-CELL RECEPTOR ALPHA CHAIN V REGION-RELATED"/>
    <property type="match status" value="1"/>
</dbReference>
<dbReference type="InterPro" id="IPR003599">
    <property type="entry name" value="Ig_sub"/>
</dbReference>